<dbReference type="Pfam" id="PF01042">
    <property type="entry name" value="Ribonuc_L-PSP"/>
    <property type="match status" value="1"/>
</dbReference>
<dbReference type="InterPro" id="IPR035959">
    <property type="entry name" value="RutC-like_sf"/>
</dbReference>
<proteinExistence type="inferred from homology"/>
<dbReference type="CDD" id="cd00448">
    <property type="entry name" value="YjgF_YER057c_UK114_family"/>
    <property type="match status" value="1"/>
</dbReference>
<dbReference type="PANTHER" id="PTHR11803:SF58">
    <property type="entry name" value="PROTEIN HMF1-RELATED"/>
    <property type="match status" value="1"/>
</dbReference>
<dbReference type="GO" id="GO:0016787">
    <property type="term" value="F:hydrolase activity"/>
    <property type="evidence" value="ECO:0007669"/>
    <property type="project" value="UniProtKB-KW"/>
</dbReference>
<dbReference type="Proteomes" id="UP001595823">
    <property type="component" value="Unassembled WGS sequence"/>
</dbReference>
<protein>
    <submittedName>
        <fullName evidence="2">RidA family protein</fullName>
        <ecNumber evidence="2">3.5.-.-</ecNumber>
    </submittedName>
</protein>
<dbReference type="SUPFAM" id="SSF55298">
    <property type="entry name" value="YjgF-like"/>
    <property type="match status" value="1"/>
</dbReference>
<comment type="caution">
    <text evidence="2">The sequence shown here is derived from an EMBL/GenBank/DDBJ whole genome shotgun (WGS) entry which is preliminary data.</text>
</comment>
<dbReference type="EC" id="3.5.-.-" evidence="2"/>
<gene>
    <name evidence="2" type="ORF">ACFPET_10935</name>
</gene>
<evidence type="ECO:0000313" key="2">
    <source>
        <dbReference type="EMBL" id="MFC4335716.1"/>
    </source>
</evidence>
<comment type="similarity">
    <text evidence="1">Belongs to the RutC family.</text>
</comment>
<dbReference type="PANTHER" id="PTHR11803">
    <property type="entry name" value="2-IMINOBUTANOATE/2-IMINOPROPANOATE DEAMINASE RIDA"/>
    <property type="match status" value="1"/>
</dbReference>
<accession>A0ABV8TY25</accession>
<sequence length="138" mass="15250">MTDRTAPRHITAVAIEPDWYEPYAISQAMRAGDTVYVSGQAGIDENGRTVSEDFGDQMRRAVANIERVLTETGASLRDIVKVTIMVTDMANLDTVVAIRREVFTEPYPADNLLQVAALASPEWKVEIDAVAVLPEEDR</sequence>
<dbReference type="Gene3D" id="3.30.1330.40">
    <property type="entry name" value="RutC-like"/>
    <property type="match status" value="1"/>
</dbReference>
<dbReference type="RefSeq" id="WP_380620854.1">
    <property type="nucleotide sequence ID" value="NZ_JBHSDK010000015.1"/>
</dbReference>
<keyword evidence="3" id="KW-1185">Reference proteome</keyword>
<name>A0ABV8TY25_9ACTN</name>
<organism evidence="2 3">
    <name type="scientific">Salininema proteolyticum</name>
    <dbReference type="NCBI Taxonomy" id="1607685"/>
    <lineage>
        <taxon>Bacteria</taxon>
        <taxon>Bacillati</taxon>
        <taxon>Actinomycetota</taxon>
        <taxon>Actinomycetes</taxon>
        <taxon>Glycomycetales</taxon>
        <taxon>Glycomycetaceae</taxon>
        <taxon>Salininema</taxon>
    </lineage>
</organism>
<reference evidence="3" key="1">
    <citation type="journal article" date="2019" name="Int. J. Syst. Evol. Microbiol.">
        <title>The Global Catalogue of Microorganisms (GCM) 10K type strain sequencing project: providing services to taxonomists for standard genome sequencing and annotation.</title>
        <authorList>
            <consortium name="The Broad Institute Genomics Platform"/>
            <consortium name="The Broad Institute Genome Sequencing Center for Infectious Disease"/>
            <person name="Wu L."/>
            <person name="Ma J."/>
        </authorList>
    </citation>
    <scope>NUCLEOTIDE SEQUENCE [LARGE SCALE GENOMIC DNA]</scope>
    <source>
        <strain evidence="3">IBRC-M 10908</strain>
    </source>
</reference>
<dbReference type="InterPro" id="IPR006175">
    <property type="entry name" value="YjgF/YER057c/UK114"/>
</dbReference>
<evidence type="ECO:0000313" key="3">
    <source>
        <dbReference type="Proteomes" id="UP001595823"/>
    </source>
</evidence>
<keyword evidence="2" id="KW-0378">Hydrolase</keyword>
<dbReference type="EMBL" id="JBHSDK010000015">
    <property type="protein sequence ID" value="MFC4335716.1"/>
    <property type="molecule type" value="Genomic_DNA"/>
</dbReference>
<evidence type="ECO:0000256" key="1">
    <source>
        <dbReference type="ARBA" id="ARBA00010552"/>
    </source>
</evidence>